<protein>
    <submittedName>
        <fullName evidence="2">Uncharacterized protein</fullName>
    </submittedName>
</protein>
<sequence length="93" mass="10337">MSLLLRKSRKGGGSSLSPPPFPGQNKSADKNGKEKNRRRGCEKTVSETPRQIFAAKYPSFAFLEISRFQKGVVGGVVGGWRRGRYRLRLGGRK</sequence>
<evidence type="ECO:0000313" key="2">
    <source>
        <dbReference type="EMBL" id="GIY42182.1"/>
    </source>
</evidence>
<comment type="caution">
    <text evidence="2">The sequence shown here is derived from an EMBL/GenBank/DDBJ whole genome shotgun (WGS) entry which is preliminary data.</text>
</comment>
<dbReference type="EMBL" id="BPLQ01009159">
    <property type="protein sequence ID" value="GIY42182.1"/>
    <property type="molecule type" value="Genomic_DNA"/>
</dbReference>
<evidence type="ECO:0000313" key="3">
    <source>
        <dbReference type="Proteomes" id="UP001054837"/>
    </source>
</evidence>
<proteinExistence type="predicted"/>
<gene>
    <name evidence="2" type="ORF">CDAR_589371</name>
</gene>
<accession>A0AAV4TB96</accession>
<reference evidence="2 3" key="1">
    <citation type="submission" date="2021-06" db="EMBL/GenBank/DDBJ databases">
        <title>Caerostris darwini draft genome.</title>
        <authorList>
            <person name="Kono N."/>
            <person name="Arakawa K."/>
        </authorList>
    </citation>
    <scope>NUCLEOTIDE SEQUENCE [LARGE SCALE GENOMIC DNA]</scope>
</reference>
<keyword evidence="3" id="KW-1185">Reference proteome</keyword>
<feature type="compositionally biased region" description="Basic and acidic residues" evidence="1">
    <location>
        <begin position="27"/>
        <end position="45"/>
    </location>
</feature>
<organism evidence="2 3">
    <name type="scientific">Caerostris darwini</name>
    <dbReference type="NCBI Taxonomy" id="1538125"/>
    <lineage>
        <taxon>Eukaryota</taxon>
        <taxon>Metazoa</taxon>
        <taxon>Ecdysozoa</taxon>
        <taxon>Arthropoda</taxon>
        <taxon>Chelicerata</taxon>
        <taxon>Arachnida</taxon>
        <taxon>Araneae</taxon>
        <taxon>Araneomorphae</taxon>
        <taxon>Entelegynae</taxon>
        <taxon>Araneoidea</taxon>
        <taxon>Araneidae</taxon>
        <taxon>Caerostris</taxon>
    </lineage>
</organism>
<name>A0AAV4TB96_9ARAC</name>
<dbReference type="Proteomes" id="UP001054837">
    <property type="component" value="Unassembled WGS sequence"/>
</dbReference>
<dbReference type="AlphaFoldDB" id="A0AAV4TB96"/>
<evidence type="ECO:0000256" key="1">
    <source>
        <dbReference type="SAM" id="MobiDB-lite"/>
    </source>
</evidence>
<feature type="compositionally biased region" description="Basic residues" evidence="1">
    <location>
        <begin position="1"/>
        <end position="10"/>
    </location>
</feature>
<feature type="region of interest" description="Disordered" evidence="1">
    <location>
        <begin position="1"/>
        <end position="46"/>
    </location>
</feature>